<keyword evidence="1" id="KW-0645">Protease</keyword>
<comment type="caution">
    <text evidence="8">The sequence shown here is derived from an EMBL/GenBank/DDBJ whole genome shotgun (WGS) entry which is preliminary data.</text>
</comment>
<evidence type="ECO:0000256" key="6">
    <source>
        <dbReference type="RuleBase" id="RU003797"/>
    </source>
</evidence>
<gene>
    <name evidence="8" type="primary">radC</name>
    <name evidence="8" type="ORF">DSM19430T_20660</name>
</gene>
<dbReference type="PANTHER" id="PTHR30471:SF3">
    <property type="entry name" value="UPF0758 PROTEIN YEES-RELATED"/>
    <property type="match status" value="1"/>
</dbReference>
<dbReference type="InterPro" id="IPR037518">
    <property type="entry name" value="MPN"/>
</dbReference>
<sequence length="237" mass="26965">MLPLASRYELLIMDSKPHYHGHRDRLREKLRKDATQLADYEVLELVLGTVLLRRDTKPLAKELLFRFRTLHGVLNARPSELRAVPGFGPSLQAHWMLLRELMARCHESPARERAVLSGPSDIVNMARARLGNLAHEEFWAAFLDNQNRLLAWERVTTGTVNTTMIYPRDLMEKALGHKASSLVVVHNHPGGNPFPSTPDIEITRQLVQSGKTLGIRVLDHIIVTEDTHYSLRDEGHL</sequence>
<dbReference type="PROSITE" id="PS50249">
    <property type="entry name" value="MPN"/>
    <property type="match status" value="1"/>
</dbReference>
<dbReference type="Pfam" id="PF20582">
    <property type="entry name" value="UPF0758_N"/>
    <property type="match status" value="1"/>
</dbReference>
<dbReference type="AlphaFoldDB" id="A0A7J0BW32"/>
<evidence type="ECO:0000256" key="3">
    <source>
        <dbReference type="ARBA" id="ARBA00022801"/>
    </source>
</evidence>
<dbReference type="Proteomes" id="UP000503820">
    <property type="component" value="Unassembled WGS sequence"/>
</dbReference>
<dbReference type="SUPFAM" id="SSF47781">
    <property type="entry name" value="RuvA domain 2-like"/>
    <property type="match status" value="1"/>
</dbReference>
<dbReference type="PANTHER" id="PTHR30471">
    <property type="entry name" value="DNA REPAIR PROTEIN RADC"/>
    <property type="match status" value="1"/>
</dbReference>
<dbReference type="EMBL" id="BLVP01000008">
    <property type="protein sequence ID" value="GFM37382.1"/>
    <property type="molecule type" value="Genomic_DNA"/>
</dbReference>
<dbReference type="InterPro" id="IPR025657">
    <property type="entry name" value="RadC_JAB"/>
</dbReference>
<dbReference type="NCBIfam" id="TIGR00608">
    <property type="entry name" value="radc"/>
    <property type="match status" value="1"/>
</dbReference>
<dbReference type="GO" id="GO:0046872">
    <property type="term" value="F:metal ion binding"/>
    <property type="evidence" value="ECO:0007669"/>
    <property type="project" value="UniProtKB-KW"/>
</dbReference>
<evidence type="ECO:0000256" key="5">
    <source>
        <dbReference type="ARBA" id="ARBA00023049"/>
    </source>
</evidence>
<dbReference type="SUPFAM" id="SSF102712">
    <property type="entry name" value="JAB1/MPN domain"/>
    <property type="match status" value="1"/>
</dbReference>
<reference evidence="8 9" key="1">
    <citation type="submission" date="2020-05" db="EMBL/GenBank/DDBJ databases">
        <title>Draft genome sequence of Desulfovibrio psychrotolerans JS1T.</title>
        <authorList>
            <person name="Ueno A."/>
            <person name="Tamazawa S."/>
            <person name="Tamamura S."/>
            <person name="Murakami T."/>
            <person name="Kiyama T."/>
            <person name="Inomata H."/>
            <person name="Amano Y."/>
            <person name="Miyakawa K."/>
            <person name="Tamaki H."/>
            <person name="Naganuma T."/>
            <person name="Kaneko K."/>
        </authorList>
    </citation>
    <scope>NUCLEOTIDE SEQUENCE [LARGE SCALE GENOMIC DNA]</scope>
    <source>
        <strain evidence="8 9">JS1</strain>
    </source>
</reference>
<evidence type="ECO:0000259" key="7">
    <source>
        <dbReference type="PROSITE" id="PS50249"/>
    </source>
</evidence>
<name>A0A7J0BW32_9BACT</name>
<accession>A0A7J0BW32</accession>
<dbReference type="Gene3D" id="3.40.140.10">
    <property type="entry name" value="Cytidine Deaminase, domain 2"/>
    <property type="match status" value="1"/>
</dbReference>
<evidence type="ECO:0000256" key="1">
    <source>
        <dbReference type="ARBA" id="ARBA00022670"/>
    </source>
</evidence>
<organism evidence="8 9">
    <name type="scientific">Desulfovibrio psychrotolerans</name>
    <dbReference type="NCBI Taxonomy" id="415242"/>
    <lineage>
        <taxon>Bacteria</taxon>
        <taxon>Pseudomonadati</taxon>
        <taxon>Thermodesulfobacteriota</taxon>
        <taxon>Desulfovibrionia</taxon>
        <taxon>Desulfovibrionales</taxon>
        <taxon>Desulfovibrionaceae</taxon>
        <taxon>Desulfovibrio</taxon>
    </lineage>
</organism>
<keyword evidence="4" id="KW-0862">Zinc</keyword>
<dbReference type="NCBIfam" id="NF000642">
    <property type="entry name" value="PRK00024.1"/>
    <property type="match status" value="1"/>
</dbReference>
<evidence type="ECO:0000313" key="9">
    <source>
        <dbReference type="Proteomes" id="UP000503820"/>
    </source>
</evidence>
<evidence type="ECO:0000256" key="4">
    <source>
        <dbReference type="ARBA" id="ARBA00022833"/>
    </source>
</evidence>
<dbReference type="GO" id="GO:0008237">
    <property type="term" value="F:metallopeptidase activity"/>
    <property type="evidence" value="ECO:0007669"/>
    <property type="project" value="UniProtKB-KW"/>
</dbReference>
<keyword evidence="9" id="KW-1185">Reference proteome</keyword>
<comment type="similarity">
    <text evidence="6">Belongs to the UPF0758 family.</text>
</comment>
<dbReference type="InterPro" id="IPR001405">
    <property type="entry name" value="UPF0758"/>
</dbReference>
<dbReference type="InterPro" id="IPR046778">
    <property type="entry name" value="UPF0758_N"/>
</dbReference>
<keyword evidence="5" id="KW-0482">Metalloprotease</keyword>
<keyword evidence="2" id="KW-0479">Metal-binding</keyword>
<feature type="domain" description="MPN" evidence="7">
    <location>
        <begin position="115"/>
        <end position="237"/>
    </location>
</feature>
<dbReference type="GO" id="GO:0006508">
    <property type="term" value="P:proteolysis"/>
    <property type="evidence" value="ECO:0007669"/>
    <property type="project" value="UniProtKB-KW"/>
</dbReference>
<protein>
    <submittedName>
        <fullName evidence="8">DNA repair protein RadC</fullName>
    </submittedName>
</protein>
<dbReference type="CDD" id="cd08071">
    <property type="entry name" value="MPN_DUF2466"/>
    <property type="match status" value="1"/>
</dbReference>
<evidence type="ECO:0000313" key="8">
    <source>
        <dbReference type="EMBL" id="GFM37382.1"/>
    </source>
</evidence>
<evidence type="ECO:0000256" key="2">
    <source>
        <dbReference type="ARBA" id="ARBA00022723"/>
    </source>
</evidence>
<proteinExistence type="inferred from homology"/>
<dbReference type="Pfam" id="PF04002">
    <property type="entry name" value="RadC"/>
    <property type="match status" value="1"/>
</dbReference>
<dbReference type="InterPro" id="IPR010994">
    <property type="entry name" value="RuvA_2-like"/>
</dbReference>
<keyword evidence="3" id="KW-0378">Hydrolase</keyword>